<dbReference type="STRING" id="688867.SAMN05660236_0421"/>
<proteinExistence type="predicted"/>
<protein>
    <recommendedName>
        <fullName evidence="3">PKD domain-containing protein</fullName>
    </recommendedName>
</protein>
<reference evidence="1 2" key="1">
    <citation type="submission" date="2017-02" db="EMBL/GenBank/DDBJ databases">
        <authorList>
            <person name="Peterson S.W."/>
        </authorList>
    </citation>
    <scope>NUCLEOTIDE SEQUENCE [LARGE SCALE GENOMIC DNA]</scope>
    <source>
        <strain evidence="1 2">DSM 25262</strain>
    </source>
</reference>
<dbReference type="RefSeq" id="WP_079685046.1">
    <property type="nucleotide sequence ID" value="NZ_FUZU01000001.1"/>
</dbReference>
<sequence>MKNIKYLLLIGCTAIAFSCTPDDPELEGLLSPSDLKYTVTQDPANDHRIFLSSETDGVIPFWDYGLGITNLAIDTLYIPFGGDFWFKYSGLGRAGIVTDSTKISIAENDLTFFADPQWNLLTNGAAGKTWIFDPTNPISYYGPKYTGGPGGSGDEWLYDPGTCPSWSGFPCGTDWGEVTFDLNGRYNLTVKQKSPTGDTYTTKKGNFGFNIASKTLSFIGVPMLSSANSVNWNQAYVFEVSEDVLYLGFVASDGGRVRFKYIPKP</sequence>
<dbReference type="OrthoDB" id="646668at2"/>
<organism evidence="1 2">
    <name type="scientific">Ohtaekwangia koreensis</name>
    <dbReference type="NCBI Taxonomy" id="688867"/>
    <lineage>
        <taxon>Bacteria</taxon>
        <taxon>Pseudomonadati</taxon>
        <taxon>Bacteroidota</taxon>
        <taxon>Cytophagia</taxon>
        <taxon>Cytophagales</taxon>
        <taxon>Fulvivirgaceae</taxon>
        <taxon>Ohtaekwangia</taxon>
    </lineage>
</organism>
<evidence type="ECO:0008006" key="3">
    <source>
        <dbReference type="Google" id="ProtNLM"/>
    </source>
</evidence>
<dbReference type="PROSITE" id="PS51257">
    <property type="entry name" value="PROKAR_LIPOPROTEIN"/>
    <property type="match status" value="1"/>
</dbReference>
<gene>
    <name evidence="1" type="ORF">SAMN05660236_0421</name>
</gene>
<evidence type="ECO:0000313" key="1">
    <source>
        <dbReference type="EMBL" id="SKC42795.1"/>
    </source>
</evidence>
<keyword evidence="2" id="KW-1185">Reference proteome</keyword>
<evidence type="ECO:0000313" key="2">
    <source>
        <dbReference type="Proteomes" id="UP000190961"/>
    </source>
</evidence>
<dbReference type="Proteomes" id="UP000190961">
    <property type="component" value="Unassembled WGS sequence"/>
</dbReference>
<name>A0A1T5IUH2_9BACT</name>
<dbReference type="EMBL" id="FUZU01000001">
    <property type="protein sequence ID" value="SKC42795.1"/>
    <property type="molecule type" value="Genomic_DNA"/>
</dbReference>
<dbReference type="AlphaFoldDB" id="A0A1T5IUH2"/>
<accession>A0A1T5IUH2</accession>